<dbReference type="GO" id="GO:0016746">
    <property type="term" value="F:acyltransferase activity"/>
    <property type="evidence" value="ECO:0007669"/>
    <property type="project" value="UniProtKB-KW"/>
</dbReference>
<proteinExistence type="predicted"/>
<dbReference type="STRING" id="1799789.AX660_05650"/>
<gene>
    <name evidence="2" type="ORF">AX660_05650</name>
</gene>
<dbReference type="SMART" id="SM00563">
    <property type="entry name" value="PlsC"/>
    <property type="match status" value="1"/>
</dbReference>
<comment type="caution">
    <text evidence="2">The sequence shown here is derived from an EMBL/GenBank/DDBJ whole genome shotgun (WGS) entry which is preliminary data.</text>
</comment>
<reference evidence="3" key="1">
    <citation type="submission" date="2016-02" db="EMBL/GenBank/DDBJ databases">
        <authorList>
            <person name="Schultz-Johansen M."/>
            <person name="Glaring M.A."/>
            <person name="Bech P.K."/>
            <person name="Stougaard P."/>
        </authorList>
    </citation>
    <scope>NUCLEOTIDE SEQUENCE [LARGE SCALE GENOMIC DNA]</scope>
    <source>
        <strain evidence="3">S66</strain>
    </source>
</reference>
<accession>A0A136A5J7</accession>
<keyword evidence="2" id="KW-0808">Transferase</keyword>
<organism evidence="2 3">
    <name type="scientific">Paraglaciecola hydrolytica</name>
    <dbReference type="NCBI Taxonomy" id="1799789"/>
    <lineage>
        <taxon>Bacteria</taxon>
        <taxon>Pseudomonadati</taxon>
        <taxon>Pseudomonadota</taxon>
        <taxon>Gammaproteobacteria</taxon>
        <taxon>Alteromonadales</taxon>
        <taxon>Alteromonadaceae</taxon>
        <taxon>Paraglaciecola</taxon>
    </lineage>
</organism>
<name>A0A136A5J7_9ALTE</name>
<dbReference type="AlphaFoldDB" id="A0A136A5J7"/>
<dbReference type="GO" id="GO:0005886">
    <property type="term" value="C:plasma membrane"/>
    <property type="evidence" value="ECO:0007669"/>
    <property type="project" value="TreeGrafter"/>
</dbReference>
<dbReference type="SUPFAM" id="SSF69593">
    <property type="entry name" value="Glycerol-3-phosphate (1)-acyltransferase"/>
    <property type="match status" value="1"/>
</dbReference>
<dbReference type="NCBIfam" id="NF010621">
    <property type="entry name" value="PRK14014.1"/>
    <property type="match status" value="1"/>
</dbReference>
<feature type="domain" description="Phospholipid/glycerol acyltransferase" evidence="1">
    <location>
        <begin position="35"/>
        <end position="177"/>
    </location>
</feature>
<dbReference type="PANTHER" id="PTHR10983">
    <property type="entry name" value="1-ACYLGLYCEROL-3-PHOSPHATE ACYLTRANSFERASE-RELATED"/>
    <property type="match status" value="1"/>
</dbReference>
<dbReference type="PANTHER" id="PTHR10983:SF15">
    <property type="entry name" value="ACYLTRANSFERASE YIHG-RELATED"/>
    <property type="match status" value="1"/>
</dbReference>
<dbReference type="CDD" id="cd07990">
    <property type="entry name" value="LPLAT_LCLAT1-like"/>
    <property type="match status" value="1"/>
</dbReference>
<sequence>MLFAFSKVSVKIIKLTNKVEFDYQVDGHLSKNDWYLMMSNHLSWLDIVILTEFAADRIPAPKFFLKKELIWLPFIGVGAWALDMPFMQRYSSAFIAKNPHLKGKDIATTKKSCEKFKLHPTTVINFVEGSRFTAEKHRLRNSPYQKLLPPKAGGIAFTLAAMGELFNSVLDVTILYPKTSGSAIVALLSGKLKTVVLRVKVHAINNAIIGDYFNDEDFRMAFQSWLNQKWQEKDQQINDMDKT</sequence>
<keyword evidence="3" id="KW-1185">Reference proteome</keyword>
<dbReference type="Pfam" id="PF01553">
    <property type="entry name" value="Acyltransferase"/>
    <property type="match status" value="1"/>
</dbReference>
<protein>
    <submittedName>
        <fullName evidence="2">Acyltransferase</fullName>
    </submittedName>
</protein>
<dbReference type="EMBL" id="LSNE01000003">
    <property type="protein sequence ID" value="KXI30484.1"/>
    <property type="molecule type" value="Genomic_DNA"/>
</dbReference>
<evidence type="ECO:0000313" key="2">
    <source>
        <dbReference type="EMBL" id="KXI30484.1"/>
    </source>
</evidence>
<keyword evidence="2" id="KW-0012">Acyltransferase</keyword>
<evidence type="ECO:0000313" key="3">
    <source>
        <dbReference type="Proteomes" id="UP000070299"/>
    </source>
</evidence>
<dbReference type="Proteomes" id="UP000070299">
    <property type="component" value="Unassembled WGS sequence"/>
</dbReference>
<dbReference type="InterPro" id="IPR002123">
    <property type="entry name" value="Plipid/glycerol_acylTrfase"/>
</dbReference>
<evidence type="ECO:0000259" key="1">
    <source>
        <dbReference type="SMART" id="SM00563"/>
    </source>
</evidence>